<organism evidence="2 3">
    <name type="scientific">Aureimonas endophytica</name>
    <dbReference type="NCBI Taxonomy" id="2027858"/>
    <lineage>
        <taxon>Bacteria</taxon>
        <taxon>Pseudomonadati</taxon>
        <taxon>Pseudomonadota</taxon>
        <taxon>Alphaproteobacteria</taxon>
        <taxon>Hyphomicrobiales</taxon>
        <taxon>Aurantimonadaceae</taxon>
        <taxon>Aureimonas</taxon>
    </lineage>
</organism>
<evidence type="ECO:0000256" key="1">
    <source>
        <dbReference type="SAM" id="MobiDB-lite"/>
    </source>
</evidence>
<accession>A0A916ZJ77</accession>
<name>A0A916ZJ77_9HYPH</name>
<dbReference type="Proteomes" id="UP000644699">
    <property type="component" value="Unassembled WGS sequence"/>
</dbReference>
<keyword evidence="3" id="KW-1185">Reference proteome</keyword>
<dbReference type="EMBL" id="BMIQ01000002">
    <property type="protein sequence ID" value="GGE00282.1"/>
    <property type="molecule type" value="Genomic_DNA"/>
</dbReference>
<gene>
    <name evidence="2" type="ORF">GCM10011390_18880</name>
</gene>
<sequence>MTNEGLTEGRVPPKFRTREERRRQAEYSARHRAAHADEPDMRVVDRALVEAIGLYIQALPPEQAKVVAPALAASAIAGLEYAGFGRKAAKRAVGRRVLYFTSEACQGIVKAAKYRASAASGDLTA</sequence>
<reference evidence="2" key="2">
    <citation type="submission" date="2020-09" db="EMBL/GenBank/DDBJ databases">
        <authorList>
            <person name="Sun Q."/>
            <person name="Zhou Y."/>
        </authorList>
    </citation>
    <scope>NUCLEOTIDE SEQUENCE</scope>
    <source>
        <strain evidence="2">CGMCC 1.15367</strain>
    </source>
</reference>
<evidence type="ECO:0000313" key="3">
    <source>
        <dbReference type="Proteomes" id="UP000644699"/>
    </source>
</evidence>
<feature type="region of interest" description="Disordered" evidence="1">
    <location>
        <begin position="1"/>
        <end position="36"/>
    </location>
</feature>
<reference evidence="2" key="1">
    <citation type="journal article" date="2014" name="Int. J. Syst. Evol. Microbiol.">
        <title>Complete genome sequence of Corynebacterium casei LMG S-19264T (=DSM 44701T), isolated from a smear-ripened cheese.</title>
        <authorList>
            <consortium name="US DOE Joint Genome Institute (JGI-PGF)"/>
            <person name="Walter F."/>
            <person name="Albersmeier A."/>
            <person name="Kalinowski J."/>
            <person name="Ruckert C."/>
        </authorList>
    </citation>
    <scope>NUCLEOTIDE SEQUENCE</scope>
    <source>
        <strain evidence="2">CGMCC 1.15367</strain>
    </source>
</reference>
<protein>
    <submittedName>
        <fullName evidence="2">Uncharacterized protein</fullName>
    </submittedName>
</protein>
<proteinExistence type="predicted"/>
<evidence type="ECO:0000313" key="2">
    <source>
        <dbReference type="EMBL" id="GGE00282.1"/>
    </source>
</evidence>
<dbReference type="AlphaFoldDB" id="A0A916ZJ77"/>
<comment type="caution">
    <text evidence="2">The sequence shown here is derived from an EMBL/GenBank/DDBJ whole genome shotgun (WGS) entry which is preliminary data.</text>
</comment>
<dbReference type="RefSeq" id="WP_188907961.1">
    <property type="nucleotide sequence ID" value="NZ_BMIQ01000002.1"/>
</dbReference>
<feature type="compositionally biased region" description="Basic and acidic residues" evidence="1">
    <location>
        <begin position="16"/>
        <end position="36"/>
    </location>
</feature>